<name>Q2IFQ5_ANADE</name>
<dbReference type="InterPro" id="IPR008984">
    <property type="entry name" value="SMAD_FHA_dom_sf"/>
</dbReference>
<dbReference type="CDD" id="cd00060">
    <property type="entry name" value="FHA"/>
    <property type="match status" value="1"/>
</dbReference>
<dbReference type="Gene3D" id="3.30.70.1230">
    <property type="entry name" value="Nucleotide cyclase"/>
    <property type="match status" value="1"/>
</dbReference>
<dbReference type="InterPro" id="IPR050923">
    <property type="entry name" value="Cell_Proc_Reg/RNA_Proc"/>
</dbReference>
<reference evidence="3" key="1">
    <citation type="submission" date="2006-01" db="EMBL/GenBank/DDBJ databases">
        <title>Complete sequence of Anaeromyxobacter dehalogenans 2CP-C.</title>
        <authorList>
            <consortium name="US DOE Joint Genome Institute"/>
            <person name="Copeland A."/>
            <person name="Lucas S."/>
            <person name="Lapidus A."/>
            <person name="Barry K."/>
            <person name="Detter J.C."/>
            <person name="Glavina T."/>
            <person name="Hammon N."/>
            <person name="Israni S."/>
            <person name="Pitluck S."/>
            <person name="Brettin T."/>
            <person name="Bruce D."/>
            <person name="Han C."/>
            <person name="Tapia R."/>
            <person name="Gilna P."/>
            <person name="Kiss H."/>
            <person name="Schmutz J."/>
            <person name="Larimer F."/>
            <person name="Land M."/>
            <person name="Kyrpides N."/>
            <person name="Anderson I."/>
            <person name="Sanford R.A."/>
            <person name="Ritalahti K.M."/>
            <person name="Thomas H.S."/>
            <person name="Kirby J.R."/>
            <person name="Zhulin I.B."/>
            <person name="Loeffler F.E."/>
            <person name="Richardson P."/>
        </authorList>
    </citation>
    <scope>NUCLEOTIDE SEQUENCE</scope>
    <source>
        <strain evidence="3">2CP-C</strain>
    </source>
</reference>
<dbReference type="eggNOG" id="COG2114">
    <property type="taxonomic scope" value="Bacteria"/>
</dbReference>
<evidence type="ECO:0000313" key="3">
    <source>
        <dbReference type="EMBL" id="ABC83416.1"/>
    </source>
</evidence>
<protein>
    <submittedName>
        <fullName evidence="3">FHA domain containing protein</fullName>
    </submittedName>
</protein>
<dbReference type="Gene3D" id="2.60.200.20">
    <property type="match status" value="1"/>
</dbReference>
<dbReference type="PROSITE" id="PS50006">
    <property type="entry name" value="FHA_DOMAIN"/>
    <property type="match status" value="1"/>
</dbReference>
<accession>Q2IFQ5</accession>
<dbReference type="Pfam" id="PF00498">
    <property type="entry name" value="FHA"/>
    <property type="match status" value="1"/>
</dbReference>
<dbReference type="Proteomes" id="UP000001935">
    <property type="component" value="Chromosome"/>
</dbReference>
<dbReference type="InterPro" id="IPR000253">
    <property type="entry name" value="FHA_dom"/>
</dbReference>
<dbReference type="SUPFAM" id="SSF49879">
    <property type="entry name" value="SMAD/FHA domain"/>
    <property type="match status" value="1"/>
</dbReference>
<dbReference type="HOGENOM" id="CLU_908049_0_0_7"/>
<proteinExistence type="predicted"/>
<feature type="region of interest" description="Disordered" evidence="1">
    <location>
        <begin position="113"/>
        <end position="151"/>
    </location>
</feature>
<evidence type="ECO:0000259" key="2">
    <source>
        <dbReference type="PROSITE" id="PS50006"/>
    </source>
</evidence>
<organism evidence="3 4">
    <name type="scientific">Anaeromyxobacter dehalogenans (strain 2CP-C)</name>
    <dbReference type="NCBI Taxonomy" id="290397"/>
    <lineage>
        <taxon>Bacteria</taxon>
        <taxon>Pseudomonadati</taxon>
        <taxon>Myxococcota</taxon>
        <taxon>Myxococcia</taxon>
        <taxon>Myxococcales</taxon>
        <taxon>Cystobacterineae</taxon>
        <taxon>Anaeromyxobacteraceae</taxon>
        <taxon>Anaeromyxobacter</taxon>
    </lineage>
</organism>
<dbReference type="SMART" id="SM00240">
    <property type="entry name" value="FHA"/>
    <property type="match status" value="1"/>
</dbReference>
<dbReference type="EMBL" id="CP000251">
    <property type="protein sequence ID" value="ABC83416.1"/>
    <property type="molecule type" value="Genomic_DNA"/>
</dbReference>
<evidence type="ECO:0000256" key="1">
    <source>
        <dbReference type="SAM" id="MobiDB-lite"/>
    </source>
</evidence>
<dbReference type="InterPro" id="IPR029787">
    <property type="entry name" value="Nucleotide_cyclase"/>
</dbReference>
<dbReference type="STRING" id="290397.Adeh_3650"/>
<gene>
    <name evidence="3" type="ordered locus">Adeh_3650</name>
</gene>
<evidence type="ECO:0000313" key="4">
    <source>
        <dbReference type="Proteomes" id="UP000001935"/>
    </source>
</evidence>
<dbReference type="SUPFAM" id="SSF55073">
    <property type="entry name" value="Nucleotide cyclase"/>
    <property type="match status" value="1"/>
</dbReference>
<dbReference type="eggNOG" id="COG1716">
    <property type="taxonomic scope" value="Bacteria"/>
</dbReference>
<dbReference type="AlphaFoldDB" id="Q2IFQ5"/>
<sequence>MRGSRLGYHGRPVAPRGRTLADLVILNGSRAGAVFALPEIPTVLGRSPEAHLQIEDPWISSMHAMFERRADGVWVIDLESRNGTFLGDDRIAEARIEPGMVLRFGRTEVRVAEGERAAEPIEESPPERPRVESPTEPRPRAEARATLRGDAEPAISALRAGGADPNALTARPLTVLRLSIQATGRGRPADALAVRAALDAAARAAANEGAVTARLAASGVLGVFGMPAPGPKDPLHAIRAARTARAAVRAFGVALDVRAAVDRGPLLTGTLPVHDGTELVALGEAADRVERVLALAGPGETLGGPGVAGTEGLGPGMVLRLGREEILVFRDDGR</sequence>
<dbReference type="KEGG" id="ade:Adeh_3650"/>
<dbReference type="PANTHER" id="PTHR23308">
    <property type="entry name" value="NUCLEAR INHIBITOR OF PROTEIN PHOSPHATASE-1"/>
    <property type="match status" value="1"/>
</dbReference>
<feature type="domain" description="FHA" evidence="2">
    <location>
        <begin position="42"/>
        <end position="91"/>
    </location>
</feature>